<proteinExistence type="predicted"/>
<feature type="transmembrane region" description="Helical" evidence="1">
    <location>
        <begin position="99"/>
        <end position="117"/>
    </location>
</feature>
<sequence length="283" mass="30353">MATDLFVAIVVMTVVSLGSGLLAGCCVYSDKGQRTTASVAIAVLATVIFLFYASGQLFWAKWIPASASIIYTNLAAIFAALAAGWAWRLPNVSAWRRMIMSALLATASLAAITWPLLSIALRPPPLGGDRWENGVAMQTSWATCSPAAAATLFRAERIEVSESEMIPLCLTDSSGTPTLGLYRGVKLIAAKNGRELEIVDGTIDDLLSDDDWPVLLAVELPYGVDDRRYVEQWGWIPGMGHSVVAFGRAPTGELLIGDPSVGLEQWSTSDLDVLWHGAGLRVK</sequence>
<keyword evidence="3" id="KW-1185">Reference proteome</keyword>
<dbReference type="RefSeq" id="WP_145384373.1">
    <property type="nucleotide sequence ID" value="NZ_CP037423.1"/>
</dbReference>
<evidence type="ECO:0000256" key="1">
    <source>
        <dbReference type="SAM" id="Phobius"/>
    </source>
</evidence>
<evidence type="ECO:0000313" key="3">
    <source>
        <dbReference type="Proteomes" id="UP000319004"/>
    </source>
</evidence>
<dbReference type="Gene3D" id="3.90.70.10">
    <property type="entry name" value="Cysteine proteinases"/>
    <property type="match status" value="1"/>
</dbReference>
<keyword evidence="1" id="KW-0472">Membrane</keyword>
<feature type="transmembrane region" description="Helical" evidence="1">
    <location>
        <begin position="39"/>
        <end position="59"/>
    </location>
</feature>
<keyword evidence="1" id="KW-0812">Transmembrane</keyword>
<keyword evidence="1" id="KW-1133">Transmembrane helix</keyword>
<gene>
    <name evidence="2" type="ORF">Enr13x_03110</name>
</gene>
<dbReference type="OrthoDB" id="267447at2"/>
<feature type="transmembrane region" description="Helical" evidence="1">
    <location>
        <begin position="65"/>
        <end position="87"/>
    </location>
</feature>
<dbReference type="EMBL" id="CP037423">
    <property type="protein sequence ID" value="QDV40505.1"/>
    <property type="molecule type" value="Genomic_DNA"/>
</dbReference>
<dbReference type="Proteomes" id="UP000319004">
    <property type="component" value="Chromosome"/>
</dbReference>
<evidence type="ECO:0000313" key="2">
    <source>
        <dbReference type="EMBL" id="QDV40505.1"/>
    </source>
</evidence>
<feature type="transmembrane region" description="Helical" evidence="1">
    <location>
        <begin position="6"/>
        <end position="27"/>
    </location>
</feature>
<reference evidence="2 3" key="1">
    <citation type="submission" date="2019-03" db="EMBL/GenBank/DDBJ databases">
        <title>Deep-cultivation of Planctomycetes and their phenomic and genomic characterization uncovers novel biology.</title>
        <authorList>
            <person name="Wiegand S."/>
            <person name="Jogler M."/>
            <person name="Boedeker C."/>
            <person name="Pinto D."/>
            <person name="Vollmers J."/>
            <person name="Rivas-Marin E."/>
            <person name="Kohn T."/>
            <person name="Peeters S.H."/>
            <person name="Heuer A."/>
            <person name="Rast P."/>
            <person name="Oberbeckmann S."/>
            <person name="Bunk B."/>
            <person name="Jeske O."/>
            <person name="Meyerdierks A."/>
            <person name="Storesund J.E."/>
            <person name="Kallscheuer N."/>
            <person name="Luecker S."/>
            <person name="Lage O.M."/>
            <person name="Pohl T."/>
            <person name="Merkel B.J."/>
            <person name="Hornburger P."/>
            <person name="Mueller R.-W."/>
            <person name="Bruemmer F."/>
            <person name="Labrenz M."/>
            <person name="Spormann A.M."/>
            <person name="Op den Camp H."/>
            <person name="Overmann J."/>
            <person name="Amann R."/>
            <person name="Jetten M.S.M."/>
            <person name="Mascher T."/>
            <person name="Medema M.H."/>
            <person name="Devos D.P."/>
            <person name="Kaster A.-K."/>
            <person name="Ovreas L."/>
            <person name="Rohde M."/>
            <person name="Galperin M.Y."/>
            <person name="Jogler C."/>
        </authorList>
    </citation>
    <scope>NUCLEOTIDE SEQUENCE [LARGE SCALE GENOMIC DNA]</scope>
    <source>
        <strain evidence="2 3">Enr13</strain>
    </source>
</reference>
<protein>
    <recommendedName>
        <fullName evidence="4">Peptidase C39 family protein</fullName>
    </recommendedName>
</protein>
<name>A0A518HI25_9BACT</name>
<accession>A0A518HI25</accession>
<evidence type="ECO:0008006" key="4">
    <source>
        <dbReference type="Google" id="ProtNLM"/>
    </source>
</evidence>
<organism evidence="2 3">
    <name type="scientific">Stieleria neptunia</name>
    <dbReference type="NCBI Taxonomy" id="2527979"/>
    <lineage>
        <taxon>Bacteria</taxon>
        <taxon>Pseudomonadati</taxon>
        <taxon>Planctomycetota</taxon>
        <taxon>Planctomycetia</taxon>
        <taxon>Pirellulales</taxon>
        <taxon>Pirellulaceae</taxon>
        <taxon>Stieleria</taxon>
    </lineage>
</organism>
<dbReference type="KEGG" id="snep:Enr13x_03110"/>
<dbReference type="AlphaFoldDB" id="A0A518HI25"/>